<organism evidence="1 2">
    <name type="scientific">Russula earlei</name>
    <dbReference type="NCBI Taxonomy" id="71964"/>
    <lineage>
        <taxon>Eukaryota</taxon>
        <taxon>Fungi</taxon>
        <taxon>Dikarya</taxon>
        <taxon>Basidiomycota</taxon>
        <taxon>Agaricomycotina</taxon>
        <taxon>Agaricomycetes</taxon>
        <taxon>Russulales</taxon>
        <taxon>Russulaceae</taxon>
        <taxon>Russula</taxon>
    </lineage>
</organism>
<dbReference type="Proteomes" id="UP001207468">
    <property type="component" value="Unassembled WGS sequence"/>
</dbReference>
<dbReference type="EMBL" id="JAGFNK010000126">
    <property type="protein sequence ID" value="KAI9507392.1"/>
    <property type="molecule type" value="Genomic_DNA"/>
</dbReference>
<sequence>MSRLSPDRIVDSGSAATANTALSWYLTALSNDPFFRQVPPWKNFVRVRTGDLESVPKGRTFGPVSPDVHVPMPASSSNATDIQKSRALDRGVHYGVVRGPRGMASSEDGSSLNSLREHRTNSRHSGSTLRADENVPFQVQVSDFEIISVLGIGSKAKVLLARHKSRSTGCVYALKVVAKRRVLAYQELRCTLTEQAVLRRMVNEGMNLFVVKLWLSFHDHENLYMVMDFCPGGDLRTLLDRKGCLNHDLSRFYATELVEGLEGLHAAGIIHRNLKPEHILIDKDGHIKLCGFGKSREFRWDAASPGSPGWANDSDKDKSSLQSNHTDTTSSLCGTAAYFAPEVIRGLPYSYAIDWWSLGTILYEMLTGIRPFDAANLPDMYDRILEDELRFPDDKITDQPTRNFIQRLLQRDPALRLAEPQIKRHRYFLMMDWSDVHYRHLRPPYVPPLDHSNPKDTQNFHEAFRCIKPVICDAYDLDMEHEWRRTSLESTDSVDTIATSFHPHGSPEHIPNDTDDGDYEEYSFKDQYPVIIGDEQWVPAMEKDQSGTEIIEKGVPEVDVSSEQAMVKGLQMALRLSTPPLQQISAFSIPEPLSADTIATLACGTPSVITDIPIQAPAPPTPSTDRPGANAVTAALSRHLTVPMHIPRRLLRNVKRSRHESTVAPVPGDVPDRNDDDDLEAVHGEEFDNGPRELPKVEGGNHNGPRSIKSVSKASFSTSRSSTARSRSREG</sequence>
<accession>A0ACC0U959</accession>
<evidence type="ECO:0000313" key="1">
    <source>
        <dbReference type="EMBL" id="KAI9507392.1"/>
    </source>
</evidence>
<gene>
    <name evidence="1" type="ORF">F5148DRAFT_116727</name>
</gene>
<protein>
    <submittedName>
        <fullName evidence="1">Kinase-like domain-containing protein</fullName>
    </submittedName>
</protein>
<name>A0ACC0U959_9AGAM</name>
<keyword evidence="2" id="KW-1185">Reference proteome</keyword>
<comment type="caution">
    <text evidence="1">The sequence shown here is derived from an EMBL/GenBank/DDBJ whole genome shotgun (WGS) entry which is preliminary data.</text>
</comment>
<proteinExistence type="predicted"/>
<reference evidence="1" key="1">
    <citation type="submission" date="2021-03" db="EMBL/GenBank/DDBJ databases">
        <title>Evolutionary priming and transition to the ectomycorrhizal habit in an iconic lineage of mushroom-forming fungi: is preadaptation a requirement?</title>
        <authorList>
            <consortium name="DOE Joint Genome Institute"/>
            <person name="Looney B.P."/>
            <person name="Miyauchi S."/>
            <person name="Morin E."/>
            <person name="Drula E."/>
            <person name="Courty P.E."/>
            <person name="Chicoki N."/>
            <person name="Fauchery L."/>
            <person name="Kohler A."/>
            <person name="Kuo A."/>
            <person name="LaButti K."/>
            <person name="Pangilinan J."/>
            <person name="Lipzen A."/>
            <person name="Riley R."/>
            <person name="Andreopoulos W."/>
            <person name="He G."/>
            <person name="Johnson J."/>
            <person name="Barry K.W."/>
            <person name="Grigoriev I.V."/>
            <person name="Nagy L."/>
            <person name="Hibbett D."/>
            <person name="Henrissat B."/>
            <person name="Matheny P.B."/>
            <person name="Labbe J."/>
            <person name="Martin A.F."/>
        </authorList>
    </citation>
    <scope>NUCLEOTIDE SEQUENCE</scope>
    <source>
        <strain evidence="1">BPL698</strain>
    </source>
</reference>
<evidence type="ECO:0000313" key="2">
    <source>
        <dbReference type="Proteomes" id="UP001207468"/>
    </source>
</evidence>